<evidence type="ECO:0000256" key="1">
    <source>
        <dbReference type="ARBA" id="ARBA00001946"/>
    </source>
</evidence>
<dbReference type="GO" id="GO:0005524">
    <property type="term" value="F:ATP binding"/>
    <property type="evidence" value="ECO:0007669"/>
    <property type="project" value="UniProtKB-KW"/>
</dbReference>
<evidence type="ECO:0000259" key="10">
    <source>
        <dbReference type="Pfam" id="PF01909"/>
    </source>
</evidence>
<accession>A0A0F6U6T8</accession>
<dbReference type="SUPFAM" id="SSF81301">
    <property type="entry name" value="Nucleotidyltransferase"/>
    <property type="match status" value="1"/>
</dbReference>
<evidence type="ECO:0000256" key="3">
    <source>
        <dbReference type="ARBA" id="ARBA00022679"/>
    </source>
</evidence>
<feature type="domain" description="Polymerase nucleotidyl transferase" evidence="10">
    <location>
        <begin position="12"/>
        <end position="86"/>
    </location>
</feature>
<dbReference type="GO" id="GO:0046872">
    <property type="term" value="F:metal ion binding"/>
    <property type="evidence" value="ECO:0007669"/>
    <property type="project" value="UniProtKB-KW"/>
</dbReference>
<dbReference type="PANTHER" id="PTHR33571">
    <property type="entry name" value="SSL8005 PROTEIN"/>
    <property type="match status" value="1"/>
</dbReference>
<dbReference type="Gene3D" id="3.30.460.10">
    <property type="entry name" value="Beta Polymerase, domain 2"/>
    <property type="match status" value="1"/>
</dbReference>
<evidence type="ECO:0000256" key="4">
    <source>
        <dbReference type="ARBA" id="ARBA00022695"/>
    </source>
</evidence>
<keyword evidence="3" id="KW-0808">Transferase</keyword>
<evidence type="ECO:0000256" key="9">
    <source>
        <dbReference type="ARBA" id="ARBA00038276"/>
    </source>
</evidence>
<gene>
    <name evidence="11" type="ORF">MYAER_3558</name>
</gene>
<evidence type="ECO:0000313" key="12">
    <source>
        <dbReference type="Proteomes" id="UP000034103"/>
    </source>
</evidence>
<keyword evidence="6" id="KW-0547">Nucleotide-binding</keyword>
<keyword evidence="8" id="KW-0460">Magnesium</keyword>
<dbReference type="PANTHER" id="PTHR33571:SF12">
    <property type="entry name" value="BSL3053 PROTEIN"/>
    <property type="match status" value="1"/>
</dbReference>
<evidence type="ECO:0000256" key="8">
    <source>
        <dbReference type="ARBA" id="ARBA00022842"/>
    </source>
</evidence>
<dbReference type="Proteomes" id="UP000034103">
    <property type="component" value="Chromosome"/>
</dbReference>
<dbReference type="AlphaFoldDB" id="A0A0F6U6T8"/>
<protein>
    <submittedName>
        <fullName evidence="11">PAP/25A core domain:DNA polymerase, beta-like region</fullName>
    </submittedName>
</protein>
<evidence type="ECO:0000256" key="7">
    <source>
        <dbReference type="ARBA" id="ARBA00022840"/>
    </source>
</evidence>
<dbReference type="InterPro" id="IPR043519">
    <property type="entry name" value="NT_sf"/>
</dbReference>
<keyword evidence="2" id="KW-1277">Toxin-antitoxin system</keyword>
<dbReference type="GO" id="GO:0016779">
    <property type="term" value="F:nucleotidyltransferase activity"/>
    <property type="evidence" value="ECO:0007669"/>
    <property type="project" value="UniProtKB-KW"/>
</dbReference>
<evidence type="ECO:0000313" key="11">
    <source>
        <dbReference type="EMBL" id="AKE65896.1"/>
    </source>
</evidence>
<organism evidence="11 12">
    <name type="scientific">Microcystis aeruginosa NIES-2549</name>
    <dbReference type="NCBI Taxonomy" id="1641812"/>
    <lineage>
        <taxon>Bacteria</taxon>
        <taxon>Bacillati</taxon>
        <taxon>Cyanobacteriota</taxon>
        <taxon>Cyanophyceae</taxon>
        <taxon>Oscillatoriophycideae</taxon>
        <taxon>Chroococcales</taxon>
        <taxon>Microcystaceae</taxon>
        <taxon>Microcystis</taxon>
    </lineage>
</organism>
<dbReference type="InterPro" id="IPR002934">
    <property type="entry name" value="Polymerase_NTP_transf_dom"/>
</dbReference>
<evidence type="ECO:0000256" key="2">
    <source>
        <dbReference type="ARBA" id="ARBA00022649"/>
    </source>
</evidence>
<dbReference type="CDD" id="cd05403">
    <property type="entry name" value="NT_KNTase_like"/>
    <property type="match status" value="1"/>
</dbReference>
<name>A0A0F6U6T8_MICAE</name>
<evidence type="ECO:0000256" key="6">
    <source>
        <dbReference type="ARBA" id="ARBA00022741"/>
    </source>
</evidence>
<keyword evidence="7" id="KW-0067">ATP-binding</keyword>
<dbReference type="HOGENOM" id="CLU_130257_10_1_3"/>
<comment type="cofactor">
    <cofactor evidence="1">
        <name>Mg(2+)</name>
        <dbReference type="ChEBI" id="CHEBI:18420"/>
    </cofactor>
</comment>
<dbReference type="InterPro" id="IPR052038">
    <property type="entry name" value="Type-VII_TA_antitoxin"/>
</dbReference>
<comment type="similarity">
    <text evidence="9">Belongs to the MntA antitoxin family.</text>
</comment>
<keyword evidence="5" id="KW-0479">Metal-binding</keyword>
<dbReference type="RefSeq" id="WP_046662993.1">
    <property type="nucleotide sequence ID" value="NZ_CP011304.1"/>
</dbReference>
<dbReference type="PATRIC" id="fig|1641812.3.peg.3671"/>
<evidence type="ECO:0000256" key="5">
    <source>
        <dbReference type="ARBA" id="ARBA00022723"/>
    </source>
</evidence>
<keyword evidence="4" id="KW-0548">Nucleotidyltransferase</keyword>
<dbReference type="EMBL" id="CP011304">
    <property type="protein sequence ID" value="AKE65896.1"/>
    <property type="molecule type" value="Genomic_DNA"/>
</dbReference>
<dbReference type="Pfam" id="PF01909">
    <property type="entry name" value="NTP_transf_2"/>
    <property type="match status" value="1"/>
</dbReference>
<proteinExistence type="inferred from homology"/>
<reference evidence="11 12" key="1">
    <citation type="journal article" date="2015" name="Genome Announc.">
        <title>Complete Genome Sequence of Microcystis aeruginosa NIES-2549, a Bloom-Forming Cyanobacterium from Lake Kasumigaura, Japan.</title>
        <authorList>
            <person name="Yamaguchi H."/>
            <person name="Suzuki S."/>
            <person name="Tanabe Y."/>
            <person name="Osana Y."/>
            <person name="Shimura Y."/>
            <person name="Ishida K."/>
            <person name="Kawachi M."/>
        </authorList>
    </citation>
    <scope>NUCLEOTIDE SEQUENCE [LARGE SCALE GENOMIC DNA]</scope>
    <source>
        <strain evidence="11 12">NIES-2549</strain>
    </source>
</reference>
<sequence length="96" mass="10851">MKQDEVLAILEAHREQLQKLGVQSLSLFGSVARDEADADSDVDLLVEFDRQGGFFQLLQVQYYLEDILGCSVDLGTQDALREHLREPVLEDLINAF</sequence>